<accession>A0AAV2LJW0</accession>
<dbReference type="Pfam" id="PF15494">
    <property type="entry name" value="SRCR_2"/>
    <property type="match status" value="1"/>
</dbReference>
<comment type="similarity">
    <text evidence="2">Belongs to the peptidase S1 family. CLIP subfamily.</text>
</comment>
<feature type="domain" description="Peptidase S1" evidence="5">
    <location>
        <begin position="207"/>
        <end position="383"/>
    </location>
</feature>
<keyword evidence="4" id="KW-0812">Transmembrane</keyword>
<keyword evidence="4" id="KW-0472">Membrane</keyword>
<reference evidence="7 8" key="1">
    <citation type="submission" date="2024-04" db="EMBL/GenBank/DDBJ databases">
        <authorList>
            <person name="Waldvogel A.-M."/>
            <person name="Schoenle A."/>
        </authorList>
    </citation>
    <scope>NUCLEOTIDE SEQUENCE [LARGE SCALE GENOMIC DNA]</scope>
</reference>
<evidence type="ECO:0000256" key="3">
    <source>
        <dbReference type="PROSITE-ProRule" id="PRU00196"/>
    </source>
</evidence>
<protein>
    <submittedName>
        <fullName evidence="7">Uncharacterized protein</fullName>
    </submittedName>
</protein>
<dbReference type="EMBL" id="OZ035825">
    <property type="protein sequence ID" value="CAL1600866.1"/>
    <property type="molecule type" value="Genomic_DNA"/>
</dbReference>
<name>A0AAV2LJW0_KNICA</name>
<evidence type="ECO:0000259" key="5">
    <source>
        <dbReference type="PROSITE" id="PS50240"/>
    </source>
</evidence>
<feature type="transmembrane region" description="Helical" evidence="4">
    <location>
        <begin position="58"/>
        <end position="83"/>
    </location>
</feature>
<evidence type="ECO:0000256" key="4">
    <source>
        <dbReference type="SAM" id="Phobius"/>
    </source>
</evidence>
<dbReference type="Gene3D" id="2.40.10.10">
    <property type="entry name" value="Trypsin-like serine proteases"/>
    <property type="match status" value="2"/>
</dbReference>
<dbReference type="CDD" id="cd00190">
    <property type="entry name" value="Tryp_SPc"/>
    <property type="match status" value="1"/>
</dbReference>
<dbReference type="Pfam" id="PF00089">
    <property type="entry name" value="Trypsin"/>
    <property type="match status" value="2"/>
</dbReference>
<evidence type="ECO:0000313" key="8">
    <source>
        <dbReference type="Proteomes" id="UP001497482"/>
    </source>
</evidence>
<dbReference type="GO" id="GO:0006508">
    <property type="term" value="P:proteolysis"/>
    <property type="evidence" value="ECO:0007669"/>
    <property type="project" value="InterPro"/>
</dbReference>
<dbReference type="GO" id="GO:0004252">
    <property type="term" value="F:serine-type endopeptidase activity"/>
    <property type="evidence" value="ECO:0007669"/>
    <property type="project" value="InterPro"/>
</dbReference>
<evidence type="ECO:0000313" key="7">
    <source>
        <dbReference type="EMBL" id="CAL1600866.1"/>
    </source>
</evidence>
<dbReference type="PANTHER" id="PTHR24252">
    <property type="entry name" value="ACROSIN-RELATED"/>
    <property type="match status" value="1"/>
</dbReference>
<gene>
    <name evidence="7" type="ORF">KC01_LOCUS28937</name>
</gene>
<dbReference type="PROSITE" id="PS00134">
    <property type="entry name" value="TRYPSIN_HIS"/>
    <property type="match status" value="1"/>
</dbReference>
<keyword evidence="4" id="KW-1133">Transmembrane helix</keyword>
<dbReference type="InterPro" id="IPR036772">
    <property type="entry name" value="SRCR-like_dom_sf"/>
</dbReference>
<dbReference type="PROSITE" id="PS50287">
    <property type="entry name" value="SRCR_2"/>
    <property type="match status" value="1"/>
</dbReference>
<dbReference type="InterPro" id="IPR001254">
    <property type="entry name" value="Trypsin_dom"/>
</dbReference>
<dbReference type="SMART" id="SM00020">
    <property type="entry name" value="Tryp_SPc"/>
    <property type="match status" value="1"/>
</dbReference>
<dbReference type="Proteomes" id="UP001497482">
    <property type="component" value="Chromosome 3"/>
</dbReference>
<feature type="domain" description="SRCR" evidence="6">
    <location>
        <begin position="128"/>
        <end position="169"/>
    </location>
</feature>
<dbReference type="InterPro" id="IPR018114">
    <property type="entry name" value="TRYPSIN_HIS"/>
</dbReference>
<comment type="caution">
    <text evidence="3">Lacks conserved residue(s) required for the propagation of feature annotation.</text>
</comment>
<dbReference type="FunFam" id="2.40.10.10:FF:000002">
    <property type="entry name" value="Transmembrane protease serine"/>
    <property type="match status" value="1"/>
</dbReference>
<evidence type="ECO:0000256" key="1">
    <source>
        <dbReference type="ARBA" id="ARBA00023157"/>
    </source>
</evidence>
<dbReference type="PROSITE" id="PS50240">
    <property type="entry name" value="TRYPSIN_DOM"/>
    <property type="match status" value="1"/>
</dbReference>
<dbReference type="InterPro" id="IPR009003">
    <property type="entry name" value="Peptidase_S1_PA"/>
</dbReference>
<organism evidence="7 8">
    <name type="scientific">Knipowitschia caucasica</name>
    <name type="common">Caucasian dwarf goby</name>
    <name type="synonym">Pomatoschistus caucasicus</name>
    <dbReference type="NCBI Taxonomy" id="637954"/>
    <lineage>
        <taxon>Eukaryota</taxon>
        <taxon>Metazoa</taxon>
        <taxon>Chordata</taxon>
        <taxon>Craniata</taxon>
        <taxon>Vertebrata</taxon>
        <taxon>Euteleostomi</taxon>
        <taxon>Actinopterygii</taxon>
        <taxon>Neopterygii</taxon>
        <taxon>Teleostei</taxon>
        <taxon>Neoteleostei</taxon>
        <taxon>Acanthomorphata</taxon>
        <taxon>Gobiaria</taxon>
        <taxon>Gobiiformes</taxon>
        <taxon>Gobioidei</taxon>
        <taxon>Gobiidae</taxon>
        <taxon>Gobiinae</taxon>
        <taxon>Knipowitschia</taxon>
    </lineage>
</organism>
<dbReference type="InterPro" id="IPR043504">
    <property type="entry name" value="Peptidase_S1_PA_chymotrypsin"/>
</dbReference>
<evidence type="ECO:0000259" key="6">
    <source>
        <dbReference type="PROSITE" id="PS50287"/>
    </source>
</evidence>
<evidence type="ECO:0000256" key="2">
    <source>
        <dbReference type="ARBA" id="ARBA00024195"/>
    </source>
</evidence>
<dbReference type="AlphaFoldDB" id="A0AAV2LJW0"/>
<dbReference type="InterPro" id="IPR001190">
    <property type="entry name" value="SRCR"/>
</dbReference>
<proteinExistence type="inferred from homology"/>
<sequence>MAKNDQARMTSLLLLISHPYIPAAPQCPWRSGVSQPLPLKRRSRCGNNAQCYGGTGGILLVLGLLALAILLGVGYGTTIASIYNHTEDLYSEYDDDNSVSIQTHDICPNIYCDGIKDCVHGTDESICIRLLTGCFQNKVKTAEDGCFLPVCSSNWNKTYSDQTCAQLGFESSYETEIQSGVIPECPDEQTVSLQCIECGQQKSVARIIDGELSKPGEWPWQVFLRYQNSHVCGGVLISRNFVLTAAHCFLGTEPSPVASKWKVYGGVVSLDALQQPYEVAKIILNFAINNPRDVNVKIIDTEVCNTPGSYSGSVTKYMLCAGHMEGGKDSCQGDSGGLLVCENNGVWTLAGITSWGSGCGDRNRPGVYTRVTSVLPWIYSKMMQEMS</sequence>
<dbReference type="SUPFAM" id="SSF56487">
    <property type="entry name" value="SRCR-like"/>
    <property type="match status" value="1"/>
</dbReference>
<dbReference type="PANTHER" id="PTHR24252:SF7">
    <property type="entry name" value="HYALIN"/>
    <property type="match status" value="1"/>
</dbReference>
<keyword evidence="8" id="KW-1185">Reference proteome</keyword>
<dbReference type="SUPFAM" id="SSF50494">
    <property type="entry name" value="Trypsin-like serine proteases"/>
    <property type="match status" value="1"/>
</dbReference>
<dbReference type="GO" id="GO:0016020">
    <property type="term" value="C:membrane"/>
    <property type="evidence" value="ECO:0007669"/>
    <property type="project" value="InterPro"/>
</dbReference>
<keyword evidence="1" id="KW-1015">Disulfide bond</keyword>